<dbReference type="RefSeq" id="WP_138643971.1">
    <property type="nucleotide sequence ID" value="NZ_VCKW01000018.1"/>
</dbReference>
<dbReference type="NCBIfam" id="NF041121">
    <property type="entry name" value="SAV_2336_NTERM"/>
    <property type="match status" value="1"/>
</dbReference>
<accession>A0A5C4JID7</accession>
<evidence type="ECO:0000313" key="2">
    <source>
        <dbReference type="EMBL" id="TMR05718.1"/>
    </source>
</evidence>
<protein>
    <submittedName>
        <fullName evidence="2">Uncharacterized protein</fullName>
    </submittedName>
</protein>
<dbReference type="InterPro" id="IPR047738">
    <property type="entry name" value="SAV_2336-like_N"/>
</dbReference>
<feature type="compositionally biased region" description="Pro residues" evidence="1">
    <location>
        <begin position="549"/>
        <end position="559"/>
    </location>
</feature>
<name>A0A5C4JID7_9ACTN</name>
<organism evidence="2 3">
    <name type="scientific">Actinomadura soli</name>
    <dbReference type="NCBI Taxonomy" id="2508997"/>
    <lineage>
        <taxon>Bacteria</taxon>
        <taxon>Bacillati</taxon>
        <taxon>Actinomycetota</taxon>
        <taxon>Actinomycetes</taxon>
        <taxon>Streptosporangiales</taxon>
        <taxon>Thermomonosporaceae</taxon>
        <taxon>Actinomadura</taxon>
    </lineage>
</organism>
<feature type="region of interest" description="Disordered" evidence="1">
    <location>
        <begin position="36"/>
        <end position="139"/>
    </location>
</feature>
<proteinExistence type="predicted"/>
<reference evidence="2 3" key="1">
    <citation type="submission" date="2019-05" db="EMBL/GenBank/DDBJ databases">
        <title>Draft genome sequence of Actinomadura sp. 14C53.</title>
        <authorList>
            <person name="Saricaoglu S."/>
            <person name="Isik K."/>
        </authorList>
    </citation>
    <scope>NUCLEOTIDE SEQUENCE [LARGE SCALE GENOMIC DNA]</scope>
    <source>
        <strain evidence="2 3">14C53</strain>
    </source>
</reference>
<feature type="compositionally biased region" description="Basic and acidic residues" evidence="1">
    <location>
        <begin position="565"/>
        <end position="574"/>
    </location>
</feature>
<dbReference type="AlphaFoldDB" id="A0A5C4JID7"/>
<keyword evidence="3" id="KW-1185">Reference proteome</keyword>
<dbReference type="OrthoDB" id="3483427at2"/>
<dbReference type="Proteomes" id="UP000309174">
    <property type="component" value="Unassembled WGS sequence"/>
</dbReference>
<evidence type="ECO:0000313" key="3">
    <source>
        <dbReference type="Proteomes" id="UP000309174"/>
    </source>
</evidence>
<gene>
    <name evidence="2" type="ORF">ETD83_05625</name>
</gene>
<evidence type="ECO:0000256" key="1">
    <source>
        <dbReference type="SAM" id="MobiDB-lite"/>
    </source>
</evidence>
<sequence length="1074" mass="115215">MIGELARALARLRPGAGEPLTADQITDVLRLAPAWLASQPDGAPRPASRPEPPGHRRDPPAPGPDGDDSLSIPLYRFSDTAADATRSENGASGDASPPDTSPDRPSASPLEPPQTRQTPADAATKTPASGIGIRPPPALPHSLELTRALRRFKQVTHPGRPQVDIDASVQATAHAAGRFVVVMTRPPERALDLALVVDSGPSMQVWDRTFDELELVLAQVGAFRTISRWSLDSRGDRVRLEDTGGRKHPVSRLVDPSGSRLVLIATDGVGDGWYGAKIWRALDRLASSMPTAILQILARDYWAHTAIGRPYVITRAPHRGAPNSQYETRRAVWAGRTRGHPLPIVALSPEGLEHWAQAAVSGTAWTEGITTAPPLPDRPPTAENRELGHGELVRTFLSRASSGGIRLAKALAAAPVLDDVIMDVIQAEVVPGTGIGERAELAVSGLLERTSAGLRFTPEAAEALQDGATVFEQWDIYEAITRYLEEHGELGRGLSVLAPHPQGRHQLDARHAPLAAMRERLAGRLGFPPDGALPATQPTRTPASKPLPASKPVPEPPPDGVQRPEAPEIPEKPKVSKPPGYLTPPAVKAHASADLLPAAAGGPPPPARPARDVLADAIAETDGSPLNVVDVGEIGIAATDVRRDARGAPFSRPFRPVPWADLGGVTPSRELVLRAARLRPEASNLFVCSDPGHLPASRAMGLLREAVPDAPAVAEPGIQVDELLRAAIIEDPIQHRYDLVVLRRDARTGALRLGTVALFRAGARRGDTATVIVNLQPSGGEDTILTIVTTRDGETRLVEQVRAPLEPGRHTLVALLDGPGRVSFRGLNAAPDLRSWSELVAQLPHGPIPASRRAHVICAVEVAGPAERVAERLGRVRQIVTTLGRDAPPGIFRFSLIGYGEHSFDGNPPRRQIKPLPFSVWQGSPQTVLAELARFEQEPGGRRAGAGYPLAAMVEDMLDAVVTKLRQAPADIRTVLLTIGERRPHPPTRHRSQVLPCPRRLDYEALLQELRASPGMTLAAICDLPADRADRAWRSLSDGRPAHLEAVDVREFLRELELSFAMPAHPSFPMAEDA</sequence>
<feature type="region of interest" description="Disordered" evidence="1">
    <location>
        <begin position="524"/>
        <end position="586"/>
    </location>
</feature>
<comment type="caution">
    <text evidence="2">The sequence shown here is derived from an EMBL/GenBank/DDBJ whole genome shotgun (WGS) entry which is preliminary data.</text>
</comment>
<dbReference type="EMBL" id="VCKW01000018">
    <property type="protein sequence ID" value="TMR05718.1"/>
    <property type="molecule type" value="Genomic_DNA"/>
</dbReference>